<organism evidence="2 3">
    <name type="scientific">Botryotinia narcissicola</name>
    <dbReference type="NCBI Taxonomy" id="278944"/>
    <lineage>
        <taxon>Eukaryota</taxon>
        <taxon>Fungi</taxon>
        <taxon>Dikarya</taxon>
        <taxon>Ascomycota</taxon>
        <taxon>Pezizomycotina</taxon>
        <taxon>Leotiomycetes</taxon>
        <taxon>Helotiales</taxon>
        <taxon>Sclerotiniaceae</taxon>
        <taxon>Botryotinia</taxon>
    </lineage>
</organism>
<dbReference type="AlphaFoldDB" id="A0A4Z1HA69"/>
<dbReference type="Proteomes" id="UP000297452">
    <property type="component" value="Unassembled WGS sequence"/>
</dbReference>
<proteinExistence type="predicted"/>
<sequence length="66" mass="7372">MGTDSTCPKYIPPDTKEKQKPPNPKASNPKIEEKLRCTESLDPFTIPAPCTCACTHPPREKAKKEF</sequence>
<name>A0A4Z1HA69_9HELO</name>
<accession>A0A4Z1HA69</accession>
<evidence type="ECO:0000256" key="1">
    <source>
        <dbReference type="SAM" id="MobiDB-lite"/>
    </source>
</evidence>
<evidence type="ECO:0000313" key="2">
    <source>
        <dbReference type="EMBL" id="TGO46038.1"/>
    </source>
</evidence>
<evidence type="ECO:0000313" key="3">
    <source>
        <dbReference type="Proteomes" id="UP000297452"/>
    </source>
</evidence>
<keyword evidence="3" id="KW-1185">Reference proteome</keyword>
<gene>
    <name evidence="2" type="ORF">BOTNAR_0618g00050</name>
</gene>
<reference evidence="2 3" key="1">
    <citation type="submission" date="2017-12" db="EMBL/GenBank/DDBJ databases">
        <title>Comparative genomics of Botrytis spp.</title>
        <authorList>
            <person name="Valero-Jimenez C.A."/>
            <person name="Tapia P."/>
            <person name="Veloso J."/>
            <person name="Silva-Moreno E."/>
            <person name="Staats M."/>
            <person name="Valdes J.H."/>
            <person name="Van Kan J.A.L."/>
        </authorList>
    </citation>
    <scope>NUCLEOTIDE SEQUENCE [LARGE SCALE GENOMIC DNA]</scope>
    <source>
        <strain evidence="2 3">MUCL2120</strain>
    </source>
</reference>
<feature type="region of interest" description="Disordered" evidence="1">
    <location>
        <begin position="1"/>
        <end position="32"/>
    </location>
</feature>
<protein>
    <submittedName>
        <fullName evidence="2">Uncharacterized protein</fullName>
    </submittedName>
</protein>
<dbReference type="EMBL" id="PQXJ01000617">
    <property type="protein sequence ID" value="TGO46038.1"/>
    <property type="molecule type" value="Genomic_DNA"/>
</dbReference>
<comment type="caution">
    <text evidence="2">The sequence shown here is derived from an EMBL/GenBank/DDBJ whole genome shotgun (WGS) entry which is preliminary data.</text>
</comment>